<dbReference type="SMART" id="SM00671">
    <property type="entry name" value="SEL1"/>
    <property type="match status" value="6"/>
</dbReference>
<evidence type="ECO:0000313" key="3">
    <source>
        <dbReference type="EMBL" id="AOS64342.1"/>
    </source>
</evidence>
<dbReference type="SUPFAM" id="SSF48452">
    <property type="entry name" value="TPR-like"/>
    <property type="match status" value="1"/>
</dbReference>
<name>A0AAC9HRP2_9PSEU</name>
<evidence type="ECO:0000313" key="4">
    <source>
        <dbReference type="Proteomes" id="UP000095210"/>
    </source>
</evidence>
<protein>
    <submittedName>
        <fullName evidence="3">N-acetylglucosaminyl transferase</fullName>
    </submittedName>
</protein>
<gene>
    <name evidence="3" type="ORF">TL08_17710</name>
</gene>
<keyword evidence="3" id="KW-0808">Transferase</keyword>
<sequence length="1727" mass="183926">MYFWQQRIAEAKECVRRGETLAAQEILNEIIEGGDIEARPAALVTLGLLLADGPDREARDAALQAAVDSGHPIHSAYAALMLGAALIEEQRYTLARPLLHLAADSADPELAGRANVGLAHALSGLGDISGARRILAVALDSADPEIRAMAEELELPTSGGPDDEDELGAALQLAQGLGDSGMVDEAEEILERVRSSGHPHFASLAAMQLFGIRAAEEDYDEARELAEQIIELGHPEHLGWGYKLLGSVLQDFEDGTGAIAAFREAAKDPRPAVRLESMIQLGQELAAAGETEEAEQLYLRVINTGHPHFASSGWGVLAEFRAEQGDIDGAAEAFRKVIDSGHEELGPRAAYNLGVLLARVDDIAGARDAFGIAADGPDPEAAHSATTALLWLTAGEKLDNEPGREDAGPAMRSTRLALERGDIVEARTLLTASLHSDGPMHSAIASFSLGLLEAVHGDVTAARTALQFGRRSEYTKLAEDAVFLAALLDEPLDLIGPALGPRQRFLYDPAGAEEQWQQLAGTSDSLTDRLATLFLAEAAMHRGEGDAGSTLVMLAQSAHHPLIAARAALTLVTLGKDLVEEELQHDLLRRCLTDGHPALAPFAAAEVGIRLLTAIDDQDTAKLSEARSLFETALDSGLACLLPQAFGGLQLIYLATDDDRKQRAALAIRVAGSGHSTEAPKAALAAAELLLEDGAIARALPFLDQVAAMDGHDQTGIAAFCAHTIREEFDQAESSLVLALEAADGFGAIKDIVAALAHAFHDRGVHQLTEWIWTEVAAKVTDVWALHARMLLGASQNDRGASDAAVASWSEVARSVDSERAVHAVESIGSVWREQQAVSEPAILREIAAGDGPAAADAAWELGLGRTEADPAGAVAAYTRLIEVGSGDLVAMAAFNAALIQQRRGESARWFLRCAIEASASGAASPQAQRHDPERMLSLRAQALLRLGDEFRTSGDPEGATKFYTEALETGVGEVIGMARHWLGLATLEESGYSLSANGDTEDALAALTEHYGSVELAELGLAGHAGDVAAAAEALARYLGTEPADPSRGVAVLTLFLVGLHQAGETAAAHGLANLAIEHGTPEQRASAWSDRGGMAEQEGDDSLAVDCYRQALEIGGQAGAQCGRWAAVILAANDDTSEAIWFCERAVDIGGSESVPAGVLLGALYCAAGDVQAAHRAWDRAEQTGEPREYGRAFIDVISKYFDEDAEAGRRSDRHVPLLVRAAATKTDPATVAFGFARLADLASARGDWPEALRLRREALAVPDSGMEPYLHNTIGRMLMTAEDTDGAIAEFRLAADSGEKDMVYRAEYSLGVLYFEAGDRRSAAAAFAKAAACGIDASDELIENLVVVSGQQFAAAEHEDAIETLRLMVGLGQTDRAVRIILRLALESSDTDPDEQDTSDFDRQSADPAVLIPYLRLGLEYATDSVATELNLRLGETLLATDDRAAARRAFEQALAADSGDLGLVAGYKLYELLREQGEETAARELLTRLSDHGSGRMNSALKAMLSFRMAEEGDAASASDLLRSAAATEDDFSPISNYLLAQRAREQGDDETARAALRKVVESKDRKYADQALLSLGAMAYHEEDFAEARRWWEPAAASSDPQVAGSAAMNLGLIAKDRRDPLEGARWFLRLVDAGDERAPLAAAHLAELHYWRDEFAESAEHYGYTLANTDDPELIAEAAYRVGEIRAQAGAIAEAKELLDRAVRTEDETFASRAAALLKVL</sequence>
<keyword evidence="2" id="KW-0802">TPR repeat</keyword>
<keyword evidence="1" id="KW-0677">Repeat</keyword>
<evidence type="ECO:0000256" key="2">
    <source>
        <dbReference type="ARBA" id="ARBA00022803"/>
    </source>
</evidence>
<dbReference type="PANTHER" id="PTHR45586:SF1">
    <property type="entry name" value="LIPOPOLYSACCHARIDE ASSEMBLY PROTEIN B"/>
    <property type="match status" value="1"/>
</dbReference>
<proteinExistence type="predicted"/>
<reference evidence="4" key="1">
    <citation type="submission" date="2016-03" db="EMBL/GenBank/DDBJ databases">
        <title>Complete genome sequence of the type strain Actinoalloteichus hymeniacidonis DSM 45092.</title>
        <authorList>
            <person name="Schaffert L."/>
            <person name="Albersmeier A."/>
            <person name="Winkler A."/>
            <person name="Kalinowski J."/>
            <person name="Zotchev S."/>
            <person name="Ruckert C."/>
        </authorList>
    </citation>
    <scope>NUCLEOTIDE SEQUENCE [LARGE SCALE GENOMIC DNA]</scope>
    <source>
        <strain evidence="4">HPA177(T) (DSM 45092(T))</strain>
    </source>
</reference>
<dbReference type="KEGG" id="ahm:TL08_17710"/>
<dbReference type="InterPro" id="IPR011990">
    <property type="entry name" value="TPR-like_helical_dom_sf"/>
</dbReference>
<dbReference type="Proteomes" id="UP000095210">
    <property type="component" value="Chromosome"/>
</dbReference>
<accession>A0AAC9HRP2</accession>
<dbReference type="GO" id="GO:0016740">
    <property type="term" value="F:transferase activity"/>
    <property type="evidence" value="ECO:0007669"/>
    <property type="project" value="UniProtKB-KW"/>
</dbReference>
<dbReference type="PANTHER" id="PTHR45586">
    <property type="entry name" value="TPR REPEAT-CONTAINING PROTEIN PA4667"/>
    <property type="match status" value="1"/>
</dbReference>
<dbReference type="EMBL" id="CP014859">
    <property type="protein sequence ID" value="AOS64342.1"/>
    <property type="molecule type" value="Genomic_DNA"/>
</dbReference>
<dbReference type="SUPFAM" id="SSF81901">
    <property type="entry name" value="HCP-like"/>
    <property type="match status" value="4"/>
</dbReference>
<dbReference type="InterPro" id="IPR051012">
    <property type="entry name" value="CellSynth/LPSAsmb/PSIAsmb"/>
</dbReference>
<dbReference type="Pfam" id="PF13432">
    <property type="entry name" value="TPR_16"/>
    <property type="match status" value="2"/>
</dbReference>
<dbReference type="Gene3D" id="1.25.40.10">
    <property type="entry name" value="Tetratricopeptide repeat domain"/>
    <property type="match status" value="6"/>
</dbReference>
<dbReference type="SMART" id="SM00028">
    <property type="entry name" value="TPR"/>
    <property type="match status" value="10"/>
</dbReference>
<dbReference type="InterPro" id="IPR019734">
    <property type="entry name" value="TPR_rpt"/>
</dbReference>
<organism evidence="3 4">
    <name type="scientific">Actinoalloteichus hymeniacidonis</name>
    <dbReference type="NCBI Taxonomy" id="340345"/>
    <lineage>
        <taxon>Bacteria</taxon>
        <taxon>Bacillati</taxon>
        <taxon>Actinomycetota</taxon>
        <taxon>Actinomycetes</taxon>
        <taxon>Pseudonocardiales</taxon>
        <taxon>Pseudonocardiaceae</taxon>
        <taxon>Actinoalloteichus</taxon>
    </lineage>
</organism>
<evidence type="ECO:0000256" key="1">
    <source>
        <dbReference type="ARBA" id="ARBA00022737"/>
    </source>
</evidence>
<keyword evidence="4" id="KW-1185">Reference proteome</keyword>
<dbReference type="InterPro" id="IPR006597">
    <property type="entry name" value="Sel1-like"/>
</dbReference>